<keyword evidence="3" id="KW-1185">Reference proteome</keyword>
<gene>
    <name evidence="2" type="ORF">CR152_07340</name>
</gene>
<proteinExistence type="predicted"/>
<feature type="transmembrane region" description="Helical" evidence="1">
    <location>
        <begin position="37"/>
        <end position="54"/>
    </location>
</feature>
<keyword evidence="1" id="KW-0472">Membrane</keyword>
<dbReference type="EMBL" id="CP024608">
    <property type="protein sequence ID" value="ATQ74343.1"/>
    <property type="molecule type" value="Genomic_DNA"/>
</dbReference>
<name>A0A2D2DH90_9BURK</name>
<accession>A0A2D2DH90</accession>
<dbReference type="KEGG" id="mass:CR152_07340"/>
<evidence type="ECO:0000256" key="1">
    <source>
        <dbReference type="SAM" id="Phobius"/>
    </source>
</evidence>
<dbReference type="RefSeq" id="WP_099874328.1">
    <property type="nucleotide sequence ID" value="NZ_CP024608.1"/>
</dbReference>
<dbReference type="Proteomes" id="UP000229897">
    <property type="component" value="Chromosome"/>
</dbReference>
<keyword evidence="1" id="KW-1133">Transmembrane helix</keyword>
<evidence type="ECO:0000313" key="3">
    <source>
        <dbReference type="Proteomes" id="UP000229897"/>
    </source>
</evidence>
<protein>
    <submittedName>
        <fullName evidence="2">Uncharacterized protein</fullName>
    </submittedName>
</protein>
<evidence type="ECO:0000313" key="2">
    <source>
        <dbReference type="EMBL" id="ATQ74343.1"/>
    </source>
</evidence>
<dbReference type="AlphaFoldDB" id="A0A2D2DH90"/>
<organism evidence="2 3">
    <name type="scientific">Massilia violaceinigra</name>
    <dbReference type="NCBI Taxonomy" id="2045208"/>
    <lineage>
        <taxon>Bacteria</taxon>
        <taxon>Pseudomonadati</taxon>
        <taxon>Pseudomonadota</taxon>
        <taxon>Betaproteobacteria</taxon>
        <taxon>Burkholderiales</taxon>
        <taxon>Oxalobacteraceae</taxon>
        <taxon>Telluria group</taxon>
        <taxon>Massilia</taxon>
    </lineage>
</organism>
<feature type="transmembrane region" description="Helical" evidence="1">
    <location>
        <begin position="7"/>
        <end position="31"/>
    </location>
</feature>
<keyword evidence="1" id="KW-0812">Transmembrane</keyword>
<reference evidence="2" key="1">
    <citation type="submission" date="2017-10" db="EMBL/GenBank/DDBJ databases">
        <title>Massilia psychrophilum sp. nov., a novel purple-pigmented bacterium isolated from Tianshan glacier, Xinjiang Municipality, China.</title>
        <authorList>
            <person name="Wang H."/>
        </authorList>
    </citation>
    <scope>NUCLEOTIDE SEQUENCE [LARGE SCALE GENOMIC DNA]</scope>
    <source>
        <strain evidence="2">B2</strain>
    </source>
</reference>
<sequence>MIILRTLGLLLAFAVMVGFGACGLLGLVVGASKGFEPRIMALALLGLGIAGWIAQRVSRGVKSRGVPPKSTPPRE</sequence>
<dbReference type="PROSITE" id="PS51257">
    <property type="entry name" value="PROKAR_LIPOPROTEIN"/>
    <property type="match status" value="1"/>
</dbReference>